<comment type="similarity">
    <text evidence="1">Belongs to the AB hydrolase superfamily. MetX family.</text>
</comment>
<dbReference type="EMBL" id="JAVHJM010000010">
    <property type="protein sequence ID" value="KAK6504407.1"/>
    <property type="molecule type" value="Genomic_DNA"/>
</dbReference>
<feature type="compositionally biased region" description="Basic and acidic residues" evidence="3">
    <location>
        <begin position="344"/>
        <end position="356"/>
    </location>
</feature>
<protein>
    <submittedName>
        <fullName evidence="5">Homoserine O- acetyltransferase</fullName>
    </submittedName>
</protein>
<evidence type="ECO:0000256" key="2">
    <source>
        <dbReference type="ARBA" id="ARBA00022679"/>
    </source>
</evidence>
<dbReference type="InterPro" id="IPR029058">
    <property type="entry name" value="AB_hydrolase_fold"/>
</dbReference>
<dbReference type="GO" id="GO:0009092">
    <property type="term" value="P:homoserine metabolic process"/>
    <property type="evidence" value="ECO:0007669"/>
    <property type="project" value="TreeGrafter"/>
</dbReference>
<dbReference type="GO" id="GO:0009086">
    <property type="term" value="P:methionine biosynthetic process"/>
    <property type="evidence" value="ECO:0007669"/>
    <property type="project" value="TreeGrafter"/>
</dbReference>
<dbReference type="GO" id="GO:0004414">
    <property type="term" value="F:homoserine O-acetyltransferase activity"/>
    <property type="evidence" value="ECO:0007669"/>
    <property type="project" value="TreeGrafter"/>
</dbReference>
<accession>A0AAN8N5B4</accession>
<evidence type="ECO:0000313" key="5">
    <source>
        <dbReference type="EMBL" id="KAK6504407.1"/>
    </source>
</evidence>
<dbReference type="InterPro" id="IPR008220">
    <property type="entry name" value="HAT_MetX-like"/>
</dbReference>
<feature type="compositionally biased region" description="Polar residues" evidence="3">
    <location>
        <begin position="360"/>
        <end position="378"/>
    </location>
</feature>
<dbReference type="Proteomes" id="UP001307849">
    <property type="component" value="Unassembled WGS sequence"/>
</dbReference>
<evidence type="ECO:0000256" key="3">
    <source>
        <dbReference type="SAM" id="MobiDB-lite"/>
    </source>
</evidence>
<dbReference type="SUPFAM" id="SSF53474">
    <property type="entry name" value="alpha/beta-Hydrolases"/>
    <property type="match status" value="1"/>
</dbReference>
<organism evidence="5 6">
    <name type="scientific">Arthrobotrys conoides</name>
    <dbReference type="NCBI Taxonomy" id="74498"/>
    <lineage>
        <taxon>Eukaryota</taxon>
        <taxon>Fungi</taxon>
        <taxon>Dikarya</taxon>
        <taxon>Ascomycota</taxon>
        <taxon>Pezizomycotina</taxon>
        <taxon>Orbiliomycetes</taxon>
        <taxon>Orbiliales</taxon>
        <taxon>Orbiliaceae</taxon>
        <taxon>Arthrobotrys</taxon>
    </lineage>
</organism>
<dbReference type="PANTHER" id="PTHR32268">
    <property type="entry name" value="HOMOSERINE O-ACETYLTRANSFERASE"/>
    <property type="match status" value="1"/>
</dbReference>
<feature type="domain" description="AB hydrolase-1" evidence="4">
    <location>
        <begin position="139"/>
        <end position="483"/>
    </location>
</feature>
<dbReference type="AlphaFoldDB" id="A0AAN8N5B4"/>
<name>A0AAN8N5B4_9PEZI</name>
<reference evidence="5 6" key="1">
    <citation type="submission" date="2019-10" db="EMBL/GenBank/DDBJ databases">
        <authorList>
            <person name="Palmer J.M."/>
        </authorList>
    </citation>
    <scope>NUCLEOTIDE SEQUENCE [LARGE SCALE GENOMIC DNA]</scope>
    <source>
        <strain evidence="5 6">TWF506</strain>
    </source>
</reference>
<evidence type="ECO:0000256" key="1">
    <source>
        <dbReference type="ARBA" id="ARBA00006886"/>
    </source>
</evidence>
<dbReference type="HAMAP" id="MF_00296">
    <property type="entry name" value="MetX_acyltransf"/>
    <property type="match status" value="1"/>
</dbReference>
<dbReference type="InterPro" id="IPR000073">
    <property type="entry name" value="AB_hydrolase_1"/>
</dbReference>
<keyword evidence="2" id="KW-0808">Transferase</keyword>
<comment type="caution">
    <text evidence="5">The sequence shown here is derived from an EMBL/GenBank/DDBJ whole genome shotgun (WGS) entry which is preliminary data.</text>
</comment>
<dbReference type="Pfam" id="PF00561">
    <property type="entry name" value="Abhydrolase_1"/>
    <property type="match status" value="1"/>
</dbReference>
<keyword evidence="6" id="KW-1185">Reference proteome</keyword>
<dbReference type="Gene3D" id="3.40.50.1820">
    <property type="entry name" value="alpha/beta hydrolase"/>
    <property type="match status" value="1"/>
</dbReference>
<proteinExistence type="inferred from homology"/>
<evidence type="ECO:0000313" key="6">
    <source>
        <dbReference type="Proteomes" id="UP001307849"/>
    </source>
</evidence>
<dbReference type="PANTHER" id="PTHR32268:SF11">
    <property type="entry name" value="HOMOSERINE O-ACETYLTRANSFERASE"/>
    <property type="match status" value="1"/>
</dbReference>
<gene>
    <name evidence="5" type="primary">MET2</name>
    <name evidence="5" type="ORF">TWF506_002606</name>
</gene>
<feature type="region of interest" description="Disordered" evidence="3">
    <location>
        <begin position="319"/>
        <end position="384"/>
    </location>
</feature>
<evidence type="ECO:0000259" key="4">
    <source>
        <dbReference type="Pfam" id="PF00561"/>
    </source>
</evidence>
<sequence>MLRSISKASSRSYRLSLRNFPAHNRHRAPVPSYMTVTPKSPTIRILHRQALHSEATKTATITPIPAASIKMPATPTSPPGPAHVRKYVHETSQPSNPFSRFLTQSYCIVPSYTLESGVTLKQVPVAYKTFGELSPSGDNVMVVCHALTGGADVGDWWEPLLGPGKALDTSRFFIICLNNLGSPYGSVSPVTINPETGEPYGPEFPLTTIRDDARLHRLVLEDLGIEQVAIVIGGSLGGMIALEWAYFGARYVRNIVALATSARNSAWCISWGEAQRQSIYSDPVYDDGYYDPLHQPVAGLAAARMSALLTYRSRNSYESRFGRNAPDPSRVTHQSGVRPPSSPSEEHWANHNEGFRQGRRLQSTPGSPVSPTKGSNSEYNRRHKSPMFSAQTYLRYHADKFVKRFDANCYIATSRKMDTHDVSRGRADSIPEALAMIEQPALIVGIESDGLFPFSEQQELAEYIPNAQLSTIYSPEGHDAFLIEFKTVNEAILGFMNEVLPDIMEREVRGAVNGTSNAEVGEAKKTSFFGAAEVDIVSW</sequence>
<dbReference type="NCBIfam" id="TIGR01392">
    <property type="entry name" value="homoserO_Ac_trn"/>
    <property type="match status" value="1"/>
</dbReference>